<dbReference type="InterPro" id="IPR006076">
    <property type="entry name" value="FAD-dep_OxRdtase"/>
</dbReference>
<dbReference type="Pfam" id="PF01266">
    <property type="entry name" value="DAO"/>
    <property type="match status" value="1"/>
</dbReference>
<dbReference type="PANTHER" id="PTHR13847">
    <property type="entry name" value="SARCOSINE DEHYDROGENASE-RELATED"/>
    <property type="match status" value="1"/>
</dbReference>
<evidence type="ECO:0000313" key="3">
    <source>
        <dbReference type="EMBL" id="MBD2500704.1"/>
    </source>
</evidence>
<dbReference type="EMBL" id="JACJSG010000009">
    <property type="protein sequence ID" value="MBD2500704.1"/>
    <property type="molecule type" value="Genomic_DNA"/>
</dbReference>
<feature type="domain" description="FAD dependent oxidoreductase" evidence="2">
    <location>
        <begin position="5"/>
        <end position="362"/>
    </location>
</feature>
<reference evidence="3 4" key="1">
    <citation type="journal article" date="2020" name="ISME J.">
        <title>Comparative genomics reveals insights into cyanobacterial evolution and habitat adaptation.</title>
        <authorList>
            <person name="Chen M.Y."/>
            <person name="Teng W.K."/>
            <person name="Zhao L."/>
            <person name="Hu C.X."/>
            <person name="Zhou Y.K."/>
            <person name="Han B.P."/>
            <person name="Song L.R."/>
            <person name="Shu W.S."/>
        </authorList>
    </citation>
    <scope>NUCLEOTIDE SEQUENCE [LARGE SCALE GENOMIC DNA]</scope>
    <source>
        <strain evidence="3 4">FACHB-119</strain>
    </source>
</reference>
<dbReference type="RefSeq" id="WP_190470031.1">
    <property type="nucleotide sequence ID" value="NZ_JACJSG010000009.1"/>
</dbReference>
<gene>
    <name evidence="3" type="ORF">H6G83_08775</name>
</gene>
<evidence type="ECO:0000256" key="1">
    <source>
        <dbReference type="ARBA" id="ARBA00023002"/>
    </source>
</evidence>
<dbReference type="Proteomes" id="UP000661112">
    <property type="component" value="Unassembled WGS sequence"/>
</dbReference>
<name>A0ABR8D1V4_9NOST</name>
<evidence type="ECO:0000313" key="4">
    <source>
        <dbReference type="Proteomes" id="UP000661112"/>
    </source>
</evidence>
<organism evidence="3 4">
    <name type="scientific">Anabaena azotica FACHB-119</name>
    <dbReference type="NCBI Taxonomy" id="947527"/>
    <lineage>
        <taxon>Bacteria</taxon>
        <taxon>Bacillati</taxon>
        <taxon>Cyanobacteriota</taxon>
        <taxon>Cyanophyceae</taxon>
        <taxon>Nostocales</taxon>
        <taxon>Nostocaceae</taxon>
        <taxon>Anabaena</taxon>
        <taxon>Anabaena azotica</taxon>
    </lineage>
</organism>
<keyword evidence="1" id="KW-0560">Oxidoreductase</keyword>
<comment type="caution">
    <text evidence="3">The sequence shown here is derived from an EMBL/GenBank/DDBJ whole genome shotgun (WGS) entry which is preliminary data.</text>
</comment>
<protein>
    <submittedName>
        <fullName evidence="3">FAD-binding oxidoreductase</fullName>
    </submittedName>
</protein>
<dbReference type="PANTHER" id="PTHR13847:SF287">
    <property type="entry name" value="FAD-DEPENDENT OXIDOREDUCTASE DOMAIN-CONTAINING PROTEIN 1"/>
    <property type="match status" value="1"/>
</dbReference>
<evidence type="ECO:0000259" key="2">
    <source>
        <dbReference type="Pfam" id="PF01266"/>
    </source>
</evidence>
<dbReference type="Gene3D" id="3.30.9.10">
    <property type="entry name" value="D-Amino Acid Oxidase, subunit A, domain 2"/>
    <property type="match status" value="1"/>
</dbReference>
<dbReference type="SUPFAM" id="SSF51905">
    <property type="entry name" value="FAD/NAD(P)-binding domain"/>
    <property type="match status" value="1"/>
</dbReference>
<proteinExistence type="predicted"/>
<accession>A0ABR8D1V4</accession>
<dbReference type="InterPro" id="IPR036188">
    <property type="entry name" value="FAD/NAD-bd_sf"/>
</dbReference>
<keyword evidence="4" id="KW-1185">Reference proteome</keyword>
<dbReference type="Gene3D" id="3.50.50.60">
    <property type="entry name" value="FAD/NAD(P)-binding domain"/>
    <property type="match status" value="1"/>
</dbReference>
<sequence length="377" mass="40868">MKTYDWTVVGGGITGAALAYELVKTGFSVLLLEKDAVAQNATRYSYGGLAYWSGSTELTRQLCREAIARYNILSQELDADIELRELDLLLTIPADANPEATAALYANCAVPPRLLSVAEACELEPLLNRGAISYAGRNAIAGALTVKHGHINPQKTAQAYIQAFLRAGGELQITEWQGTTTHSANVVICAGGLSRQLLKSLGISVKLYFTHAEIIEIPPVDLRLNTLVMPANLQRFQLESASTKVDELWDEPDNQLTAQILDAGAIQFLDGSLRLGQISRILTNPDAVINPEASENLLRQGISQILPALGNLPGNWHHCLVAFSNNNLPVIGAIPELKNVHIFSGFSNPLVFVPPLAKRFAQFLAGKEDEIIPQLSL</sequence>